<proteinExistence type="predicted"/>
<accession>A0ACC2BGE1</accession>
<keyword evidence="2" id="KW-1185">Reference proteome</keyword>
<protein>
    <submittedName>
        <fullName evidence="1">Uncharacterized protein</fullName>
    </submittedName>
</protein>
<evidence type="ECO:0000313" key="1">
    <source>
        <dbReference type="EMBL" id="KAJ7528755.1"/>
    </source>
</evidence>
<comment type="caution">
    <text evidence="1">The sequence shown here is derived from an EMBL/GenBank/DDBJ whole genome shotgun (WGS) entry which is preliminary data.</text>
</comment>
<name>A0ACC2BGE1_DIPCM</name>
<evidence type="ECO:0000313" key="2">
    <source>
        <dbReference type="Proteomes" id="UP001162992"/>
    </source>
</evidence>
<organism evidence="1 2">
    <name type="scientific">Diphasiastrum complanatum</name>
    <name type="common">Issler's clubmoss</name>
    <name type="synonym">Lycopodium complanatum</name>
    <dbReference type="NCBI Taxonomy" id="34168"/>
    <lineage>
        <taxon>Eukaryota</taxon>
        <taxon>Viridiplantae</taxon>
        <taxon>Streptophyta</taxon>
        <taxon>Embryophyta</taxon>
        <taxon>Tracheophyta</taxon>
        <taxon>Lycopodiopsida</taxon>
        <taxon>Lycopodiales</taxon>
        <taxon>Lycopodiaceae</taxon>
        <taxon>Lycopodioideae</taxon>
        <taxon>Diphasiastrum</taxon>
    </lineage>
</organism>
<sequence>MARKGKERASRHPVSTEKNSTRQTRELRLKLDDNADMLYDILKHLDGRTLAVAACVNRKWRKAAQDESLWEGVCTMNRSVGSYQASQLRSVILALGGFKRLYVLCLRKPITTQSSNRAICISSFSSLLQSRREWSNNEVHLSLSLSLFSIDCYERLGRRRYGPFSISFQCKPSLHCVGAACQSLNEVREIPADMKLASV</sequence>
<gene>
    <name evidence="1" type="ORF">O6H91_15G017800</name>
</gene>
<dbReference type="EMBL" id="CM055106">
    <property type="protein sequence ID" value="KAJ7528755.1"/>
    <property type="molecule type" value="Genomic_DNA"/>
</dbReference>
<reference evidence="2" key="1">
    <citation type="journal article" date="2024" name="Proc. Natl. Acad. Sci. U.S.A.">
        <title>Extraordinary preservation of gene collinearity over three hundred million years revealed in homosporous lycophytes.</title>
        <authorList>
            <person name="Li C."/>
            <person name="Wickell D."/>
            <person name="Kuo L.Y."/>
            <person name="Chen X."/>
            <person name="Nie B."/>
            <person name="Liao X."/>
            <person name="Peng D."/>
            <person name="Ji J."/>
            <person name="Jenkins J."/>
            <person name="Williams M."/>
            <person name="Shu S."/>
            <person name="Plott C."/>
            <person name="Barry K."/>
            <person name="Rajasekar S."/>
            <person name="Grimwood J."/>
            <person name="Han X."/>
            <person name="Sun S."/>
            <person name="Hou Z."/>
            <person name="He W."/>
            <person name="Dai G."/>
            <person name="Sun C."/>
            <person name="Schmutz J."/>
            <person name="Leebens-Mack J.H."/>
            <person name="Li F.W."/>
            <person name="Wang L."/>
        </authorList>
    </citation>
    <scope>NUCLEOTIDE SEQUENCE [LARGE SCALE GENOMIC DNA]</scope>
    <source>
        <strain evidence="2">cv. PW_Plant_1</strain>
    </source>
</reference>
<dbReference type="Proteomes" id="UP001162992">
    <property type="component" value="Chromosome 15"/>
</dbReference>